<accession>A0A1Y2LG84</accession>
<sequence length="92" mass="10235">MLSEQISTMTALLRRTANDYGGRLYLSRQTTDILLSNLQFLSEDIARYEQSTQGMDMETPAILAIIRELVVANAARENCEPYTPKGHVAAAD</sequence>
<dbReference type="Proteomes" id="UP000193396">
    <property type="component" value="Unassembled WGS sequence"/>
</dbReference>
<dbReference type="RefSeq" id="WP_085616442.1">
    <property type="nucleotide sequence ID" value="NZ_CAXBPE010000013.1"/>
</dbReference>
<dbReference type="AlphaFoldDB" id="A0A1Y2LG84"/>
<keyword evidence="2" id="KW-1185">Reference proteome</keyword>
<evidence type="ECO:0000313" key="1">
    <source>
        <dbReference type="EMBL" id="OSQ49657.1"/>
    </source>
</evidence>
<reference evidence="1 2" key="1">
    <citation type="submission" date="2014-03" db="EMBL/GenBank/DDBJ databases">
        <title>The draft genome sequence of Thalassospira alkalitolerans JCM 18968.</title>
        <authorList>
            <person name="Lai Q."/>
            <person name="Shao Z."/>
        </authorList>
    </citation>
    <scope>NUCLEOTIDE SEQUENCE [LARGE SCALE GENOMIC DNA]</scope>
    <source>
        <strain evidence="1 2">JCM 18968</strain>
    </source>
</reference>
<comment type="caution">
    <text evidence="1">The sequence shown here is derived from an EMBL/GenBank/DDBJ whole genome shotgun (WGS) entry which is preliminary data.</text>
</comment>
<organism evidence="1 2">
    <name type="scientific">Thalassospira alkalitolerans</name>
    <dbReference type="NCBI Taxonomy" id="1293890"/>
    <lineage>
        <taxon>Bacteria</taxon>
        <taxon>Pseudomonadati</taxon>
        <taxon>Pseudomonadota</taxon>
        <taxon>Alphaproteobacteria</taxon>
        <taxon>Rhodospirillales</taxon>
        <taxon>Thalassospiraceae</taxon>
        <taxon>Thalassospira</taxon>
    </lineage>
</organism>
<proteinExistence type="predicted"/>
<dbReference type="OrthoDB" id="9971519at2"/>
<dbReference type="EMBL" id="JFKB01000002">
    <property type="protein sequence ID" value="OSQ49657.1"/>
    <property type="molecule type" value="Genomic_DNA"/>
</dbReference>
<protein>
    <submittedName>
        <fullName evidence="1">Uncharacterized protein</fullName>
    </submittedName>
</protein>
<gene>
    <name evidence="1" type="ORF">TALK_04905</name>
</gene>
<evidence type="ECO:0000313" key="2">
    <source>
        <dbReference type="Proteomes" id="UP000193396"/>
    </source>
</evidence>
<name>A0A1Y2LG84_9PROT</name>